<dbReference type="PROSITE" id="PS51257">
    <property type="entry name" value="PROKAR_LIPOPROTEIN"/>
    <property type="match status" value="1"/>
</dbReference>
<keyword evidence="2" id="KW-0732">Signal</keyword>
<reference evidence="3 4" key="1">
    <citation type="submission" date="2021-01" db="EMBL/GenBank/DDBJ databases">
        <title>Tumebacillus sp. strain ITR2 16S ribosomal RNA gene Genome sequencing and assembly.</title>
        <authorList>
            <person name="Kang M."/>
        </authorList>
    </citation>
    <scope>NUCLEOTIDE SEQUENCE [LARGE SCALE GENOMIC DNA]</scope>
    <source>
        <strain evidence="3 4">ITR2</strain>
    </source>
</reference>
<gene>
    <name evidence="3" type="ORF">JJB07_02815</name>
</gene>
<evidence type="ECO:0008006" key="5">
    <source>
        <dbReference type="Google" id="ProtNLM"/>
    </source>
</evidence>
<dbReference type="RefSeq" id="WP_201630929.1">
    <property type="nucleotide sequence ID" value="NZ_JAEQNB010000001.1"/>
</dbReference>
<accession>A0ABS1J5N8</accession>
<evidence type="ECO:0000256" key="2">
    <source>
        <dbReference type="SAM" id="SignalP"/>
    </source>
</evidence>
<feature type="chain" id="PRO_5046030691" description="Lipoprotein" evidence="2">
    <location>
        <begin position="26"/>
        <end position="55"/>
    </location>
</feature>
<feature type="region of interest" description="Disordered" evidence="1">
    <location>
        <begin position="22"/>
        <end position="55"/>
    </location>
</feature>
<feature type="compositionally biased region" description="Low complexity" evidence="1">
    <location>
        <begin position="22"/>
        <end position="32"/>
    </location>
</feature>
<protein>
    <recommendedName>
        <fullName evidence="5">Lipoprotein</fullName>
    </recommendedName>
</protein>
<comment type="caution">
    <text evidence="3">The sequence shown here is derived from an EMBL/GenBank/DDBJ whole genome shotgun (WGS) entry which is preliminary data.</text>
</comment>
<feature type="compositionally biased region" description="Low complexity" evidence="1">
    <location>
        <begin position="46"/>
        <end position="55"/>
    </location>
</feature>
<organism evidence="3 4">
    <name type="scientific">Tumebacillus amylolyticus</name>
    <dbReference type="NCBI Taxonomy" id="2801339"/>
    <lineage>
        <taxon>Bacteria</taxon>
        <taxon>Bacillati</taxon>
        <taxon>Bacillota</taxon>
        <taxon>Bacilli</taxon>
        <taxon>Bacillales</taxon>
        <taxon>Alicyclobacillaceae</taxon>
        <taxon>Tumebacillus</taxon>
    </lineage>
</organism>
<name>A0ABS1J5N8_9BACL</name>
<dbReference type="EMBL" id="JAEQNB010000001">
    <property type="protein sequence ID" value="MBL0385571.1"/>
    <property type="molecule type" value="Genomic_DNA"/>
</dbReference>
<feature type="signal peptide" evidence="2">
    <location>
        <begin position="1"/>
        <end position="25"/>
    </location>
</feature>
<sequence length="55" mass="5828">MKKMMPLALGIVLVASLLTACSSNSKSNNSGNMPGMDHSKMDMGGNNQQNNTQTK</sequence>
<evidence type="ECO:0000313" key="3">
    <source>
        <dbReference type="EMBL" id="MBL0385571.1"/>
    </source>
</evidence>
<evidence type="ECO:0000256" key="1">
    <source>
        <dbReference type="SAM" id="MobiDB-lite"/>
    </source>
</evidence>
<dbReference type="Proteomes" id="UP000602284">
    <property type="component" value="Unassembled WGS sequence"/>
</dbReference>
<proteinExistence type="predicted"/>
<evidence type="ECO:0000313" key="4">
    <source>
        <dbReference type="Proteomes" id="UP000602284"/>
    </source>
</evidence>
<keyword evidence="4" id="KW-1185">Reference proteome</keyword>